<dbReference type="EMBL" id="HBGS01003398">
    <property type="protein sequence ID" value="CAD9373015.1"/>
    <property type="molecule type" value="Transcribed_RNA"/>
</dbReference>
<sequence>MSTQFIDFLLEDLEALPNPTGAEIQWQGNPVLPVKPTPDINWKSQDSYYPQENQPTTHKSQTNGRKRALDTGPQFEDMASTTTPADETGATRMERKRRTEKMRRQEINDRLDELAQVLQQVEIPTQTETSRPTAGSSTSRNNDKSKESHRVQLLNRAIACLKDLRYAYDCRTAELMKLALKMQQQGLQHEAYAHQHAPVNQPPSSSAGSDPASSQALNQSQQRNTTDTSPPTTTVQSSGVEGEGKREDSTYVPMVMMMPIWLPKGTKLPAPQLAPISGDLMGAFTDPNPPSAGAKKIPNIGIPNVHPNVSHLSSSMNVEMPLPPRVPHFNQSSLSQAATQDPNQEPPNQGQMIAAMAHCA</sequence>
<feature type="region of interest" description="Disordered" evidence="1">
    <location>
        <begin position="325"/>
        <end position="350"/>
    </location>
</feature>
<feature type="compositionally biased region" description="Polar residues" evidence="1">
    <location>
        <begin position="42"/>
        <end position="63"/>
    </location>
</feature>
<feature type="region of interest" description="Disordered" evidence="1">
    <location>
        <begin position="120"/>
        <end position="149"/>
    </location>
</feature>
<reference evidence="4" key="1">
    <citation type="submission" date="2021-01" db="EMBL/GenBank/DDBJ databases">
        <authorList>
            <person name="Corre E."/>
            <person name="Pelletier E."/>
            <person name="Niang G."/>
            <person name="Scheremetjew M."/>
            <person name="Finn R."/>
            <person name="Kale V."/>
            <person name="Holt S."/>
            <person name="Cochrane G."/>
            <person name="Meng A."/>
            <person name="Brown T."/>
            <person name="Cohen L."/>
        </authorList>
    </citation>
    <scope>NUCLEOTIDE SEQUENCE</scope>
    <source>
        <strain evidence="4">CCMP1381</strain>
    </source>
</reference>
<dbReference type="Pfam" id="PF00010">
    <property type="entry name" value="HLH"/>
    <property type="match status" value="1"/>
</dbReference>
<organism evidence="4">
    <name type="scientific">Octactis speculum</name>
    <dbReference type="NCBI Taxonomy" id="3111310"/>
    <lineage>
        <taxon>Eukaryota</taxon>
        <taxon>Sar</taxon>
        <taxon>Stramenopiles</taxon>
        <taxon>Ochrophyta</taxon>
        <taxon>Dictyochophyceae</taxon>
        <taxon>Dictyochales</taxon>
        <taxon>Dictyochaceae</taxon>
        <taxon>Octactis</taxon>
    </lineage>
</organism>
<feature type="compositionally biased region" description="Low complexity" evidence="1">
    <location>
        <begin position="225"/>
        <end position="234"/>
    </location>
</feature>
<dbReference type="Gene3D" id="4.10.280.10">
    <property type="entry name" value="Helix-loop-helix DNA-binding domain"/>
    <property type="match status" value="1"/>
</dbReference>
<evidence type="ECO:0000313" key="4">
    <source>
        <dbReference type="EMBL" id="CAD9373015.1"/>
    </source>
</evidence>
<evidence type="ECO:0000313" key="3">
    <source>
        <dbReference type="EMBL" id="CAD9373011.1"/>
    </source>
</evidence>
<feature type="domain" description="BHLH" evidence="2">
    <location>
        <begin position="91"/>
        <end position="164"/>
    </location>
</feature>
<protein>
    <recommendedName>
        <fullName evidence="2">BHLH domain-containing protein</fullName>
    </recommendedName>
</protein>
<feature type="compositionally biased region" description="Polar residues" evidence="1">
    <location>
        <begin position="329"/>
        <end position="350"/>
    </location>
</feature>
<dbReference type="SUPFAM" id="SSF47459">
    <property type="entry name" value="HLH, helix-loop-helix DNA-binding domain"/>
    <property type="match status" value="1"/>
</dbReference>
<feature type="region of interest" description="Disordered" evidence="1">
    <location>
        <begin position="21"/>
        <end position="103"/>
    </location>
</feature>
<gene>
    <name evidence="3" type="ORF">DSPE1174_LOCUS1736</name>
    <name evidence="4" type="ORF">DSPE1174_LOCUS1737</name>
</gene>
<evidence type="ECO:0000259" key="2">
    <source>
        <dbReference type="PROSITE" id="PS50888"/>
    </source>
</evidence>
<dbReference type="EMBL" id="HBGS01003397">
    <property type="protein sequence ID" value="CAD9373011.1"/>
    <property type="molecule type" value="Transcribed_RNA"/>
</dbReference>
<evidence type="ECO:0000256" key="1">
    <source>
        <dbReference type="SAM" id="MobiDB-lite"/>
    </source>
</evidence>
<feature type="compositionally biased region" description="Polar residues" evidence="1">
    <location>
        <begin position="120"/>
        <end position="140"/>
    </location>
</feature>
<dbReference type="InterPro" id="IPR036638">
    <property type="entry name" value="HLH_DNA-bd_sf"/>
</dbReference>
<accession>A0A6U3QE45</accession>
<dbReference type="AlphaFoldDB" id="A0A6U3QE45"/>
<proteinExistence type="predicted"/>
<dbReference type="GO" id="GO:0046983">
    <property type="term" value="F:protein dimerization activity"/>
    <property type="evidence" value="ECO:0007669"/>
    <property type="project" value="InterPro"/>
</dbReference>
<dbReference type="InterPro" id="IPR011598">
    <property type="entry name" value="bHLH_dom"/>
</dbReference>
<dbReference type="PROSITE" id="PS50888">
    <property type="entry name" value="BHLH"/>
    <property type="match status" value="1"/>
</dbReference>
<name>A0A6U3QE45_9STRA</name>
<feature type="compositionally biased region" description="Low complexity" evidence="1">
    <location>
        <begin position="202"/>
        <end position="216"/>
    </location>
</feature>
<feature type="region of interest" description="Disordered" evidence="1">
    <location>
        <begin position="197"/>
        <end position="248"/>
    </location>
</feature>